<accession>A0A099K7W3</accession>
<dbReference type="RefSeq" id="WP_033084602.1">
    <property type="nucleotide sequence ID" value="NZ_JQEC01000075.1"/>
</dbReference>
<dbReference type="PATRIC" id="fig|28229.3.peg.4681"/>
<dbReference type="AlphaFoldDB" id="A0A099K7W3"/>
<organism evidence="1 2">
    <name type="scientific">Colwellia psychrerythraea</name>
    <name type="common">Vibrio psychroerythus</name>
    <dbReference type="NCBI Taxonomy" id="28229"/>
    <lineage>
        <taxon>Bacteria</taxon>
        <taxon>Pseudomonadati</taxon>
        <taxon>Pseudomonadota</taxon>
        <taxon>Gammaproteobacteria</taxon>
        <taxon>Alteromonadales</taxon>
        <taxon>Colwelliaceae</taxon>
        <taxon>Colwellia</taxon>
    </lineage>
</organism>
<dbReference type="Proteomes" id="UP000029868">
    <property type="component" value="Unassembled WGS sequence"/>
</dbReference>
<reference evidence="1 2" key="1">
    <citation type="submission" date="2014-08" db="EMBL/GenBank/DDBJ databases">
        <title>Genomic and Phenotypic Diversity of Colwellia psychrerythraea strains from Disparate Marine Basins.</title>
        <authorList>
            <person name="Techtmann S.M."/>
            <person name="Stelling S.C."/>
            <person name="Utturkar S.M."/>
            <person name="Alshibli N."/>
            <person name="Harris A."/>
            <person name="Brown S.D."/>
            <person name="Hazen T.C."/>
        </authorList>
    </citation>
    <scope>NUCLEOTIDE SEQUENCE [LARGE SCALE GENOMIC DNA]</scope>
    <source>
        <strain evidence="1 2">GAB14E</strain>
    </source>
</reference>
<gene>
    <name evidence="1" type="ORF">GAB14E_0734</name>
</gene>
<comment type="caution">
    <text evidence="1">The sequence shown here is derived from an EMBL/GenBank/DDBJ whole genome shotgun (WGS) entry which is preliminary data.</text>
</comment>
<proteinExistence type="predicted"/>
<protein>
    <submittedName>
        <fullName evidence="1">Uncharacterized protein</fullName>
    </submittedName>
</protein>
<evidence type="ECO:0000313" key="1">
    <source>
        <dbReference type="EMBL" id="KGJ86461.1"/>
    </source>
</evidence>
<evidence type="ECO:0000313" key="2">
    <source>
        <dbReference type="Proteomes" id="UP000029868"/>
    </source>
</evidence>
<sequence>MIKVTESMVVQVEKNLIIVEDRHGSFQHFFKGDLPYRVLNRFSVSVGDTVLYSLKASGFYIETINNITQ</sequence>
<dbReference type="EMBL" id="JQEC01000075">
    <property type="protein sequence ID" value="KGJ86461.1"/>
    <property type="molecule type" value="Genomic_DNA"/>
</dbReference>
<name>A0A099K7W3_COLPS</name>